<dbReference type="PANTHER" id="PTHR38703:SF1">
    <property type="entry name" value="ALLERGEN"/>
    <property type="match status" value="1"/>
</dbReference>
<dbReference type="AlphaFoldDB" id="A0A0F7SLE1"/>
<reference evidence="2" key="1">
    <citation type="submission" date="2014-08" db="EMBL/GenBank/DDBJ databases">
        <authorList>
            <person name="Sharma Rahul"/>
            <person name="Thines Marco"/>
        </authorList>
    </citation>
    <scope>NUCLEOTIDE SEQUENCE</scope>
</reference>
<protein>
    <submittedName>
        <fullName evidence="2">Uncharacterized protein</fullName>
    </submittedName>
</protein>
<dbReference type="EMBL" id="LN483249">
    <property type="protein sequence ID" value="CDZ97787.1"/>
    <property type="molecule type" value="Genomic_DNA"/>
</dbReference>
<name>A0A0F7SLE1_PHARH</name>
<dbReference type="PANTHER" id="PTHR38703">
    <property type="entry name" value="CHROMOSOME 8, WHOLE GENOME SHOTGUN SEQUENCE"/>
    <property type="match status" value="1"/>
</dbReference>
<accession>A0A0F7SLE1</accession>
<organism evidence="2">
    <name type="scientific">Phaffia rhodozyma</name>
    <name type="common">Yeast</name>
    <name type="synonym">Xanthophyllomyces dendrorhous</name>
    <dbReference type="NCBI Taxonomy" id="264483"/>
    <lineage>
        <taxon>Eukaryota</taxon>
        <taxon>Fungi</taxon>
        <taxon>Dikarya</taxon>
        <taxon>Basidiomycota</taxon>
        <taxon>Agaricomycotina</taxon>
        <taxon>Tremellomycetes</taxon>
        <taxon>Cystofilobasidiales</taxon>
        <taxon>Mrakiaceae</taxon>
        <taxon>Phaffia</taxon>
    </lineage>
</organism>
<feature type="region of interest" description="Disordered" evidence="1">
    <location>
        <begin position="1"/>
        <end position="21"/>
    </location>
</feature>
<sequence length="233" mass="26767">MSDRSSTPTQPESLEVHTTTLDPVVQEKIEKHKHVITSTEVDKETHKVSTEKVINPTRSSPRALLIRTEHRIQPVQETVHLPEQHVLNVQPSIQKEEINPLSKSKAKQLEKQHHQIPPSRRTAEVVRTEQTLIPVEYEHVHHHIKEHITPVLFKQTHRHRVIHNVTPLRQTVWEEPIVYRTAVLPTLSLLEFEAMIGQQVPGQDQAREQAAGWKAKSSVDELYRTEKGNAAKS</sequence>
<proteinExistence type="predicted"/>
<evidence type="ECO:0000313" key="2">
    <source>
        <dbReference type="EMBL" id="CDZ97787.1"/>
    </source>
</evidence>
<evidence type="ECO:0000256" key="1">
    <source>
        <dbReference type="SAM" id="MobiDB-lite"/>
    </source>
</evidence>